<protein>
    <submittedName>
        <fullName evidence="1">Lysis protein</fullName>
    </submittedName>
</protein>
<sequence length="160" mass="17054">MLDKAKLLGIALGAALAISAGWLVNGWRLDGQHAAELAQRDRQALAVAEQVMAIGRAANAAISTADAKAWKGLEDDKKELRRLRGCVADGTCGVRLITAEDRHGPGDPGAGSVGHDTVELDPDVQRRVLDHREAIGEDARKLEYLRAYAEQCWHAVGGGV</sequence>
<dbReference type="GO" id="GO:0044659">
    <property type="term" value="P:viral release from host cell by cytolysis"/>
    <property type="evidence" value="ECO:0007669"/>
    <property type="project" value="InterPro"/>
</dbReference>
<proteinExistence type="predicted"/>
<organism evidence="1 2">
    <name type="scientific">Comamonas aquatica</name>
    <dbReference type="NCBI Taxonomy" id="225991"/>
    <lineage>
        <taxon>Bacteria</taxon>
        <taxon>Pseudomonadati</taxon>
        <taxon>Pseudomonadota</taxon>
        <taxon>Betaproteobacteria</taxon>
        <taxon>Burkholderiales</taxon>
        <taxon>Comamonadaceae</taxon>
        <taxon>Comamonas</taxon>
    </lineage>
</organism>
<dbReference type="RefSeq" id="WP_279852779.1">
    <property type="nucleotide sequence ID" value="NZ_JAOCIA010000005.1"/>
</dbReference>
<dbReference type="Proteomes" id="UP001161294">
    <property type="component" value="Unassembled WGS sequence"/>
</dbReference>
<gene>
    <name evidence="1" type="ORF">N5J23_04705</name>
</gene>
<evidence type="ECO:0000313" key="1">
    <source>
        <dbReference type="EMBL" id="MDH2004853.1"/>
    </source>
</evidence>
<dbReference type="AlphaFoldDB" id="A0AA42W1H2"/>
<comment type="caution">
    <text evidence="1">The sequence shown here is derived from an EMBL/GenBank/DDBJ whole genome shotgun (WGS) entry which is preliminary data.</text>
</comment>
<dbReference type="Pfam" id="PF03245">
    <property type="entry name" value="Phage_lysis"/>
    <property type="match status" value="1"/>
</dbReference>
<dbReference type="EMBL" id="JAOCJW010000006">
    <property type="protein sequence ID" value="MDH2004853.1"/>
    <property type="molecule type" value="Genomic_DNA"/>
</dbReference>
<accession>A0AA42W1H2</accession>
<dbReference type="InterPro" id="IPR004929">
    <property type="entry name" value="I-spanin"/>
</dbReference>
<reference evidence="1" key="1">
    <citation type="submission" date="2022-09" db="EMBL/GenBank/DDBJ databases">
        <title>Intensive care unit water sources are persistently colonized with multi-drug resistant bacteria and are the site of extensive horizontal gene transfer of antibiotic resistance genes.</title>
        <authorList>
            <person name="Diorio-Toth L."/>
        </authorList>
    </citation>
    <scope>NUCLEOTIDE SEQUENCE</scope>
    <source>
        <strain evidence="1">GD03686</strain>
    </source>
</reference>
<evidence type="ECO:0000313" key="2">
    <source>
        <dbReference type="Proteomes" id="UP001161294"/>
    </source>
</evidence>
<name>A0AA42W1H2_9BURK</name>